<evidence type="ECO:0000313" key="2">
    <source>
        <dbReference type="EMBL" id="SDC34039.1"/>
    </source>
</evidence>
<keyword evidence="1" id="KW-1133">Transmembrane helix</keyword>
<feature type="transmembrane region" description="Helical" evidence="1">
    <location>
        <begin position="20"/>
        <end position="39"/>
    </location>
</feature>
<evidence type="ECO:0000256" key="1">
    <source>
        <dbReference type="SAM" id="Phobius"/>
    </source>
</evidence>
<dbReference type="AlphaFoldDB" id="A0A1G6KSG6"/>
<sequence length="115" mass="12571">MHFGLLMLASLLTSSLALPWRFVSVAIALVAIVVGIRVLRRIWRAGLRGFLVAAMSAGVVMTFVLALTTLAVIPVWQIEMDRQACLNEAITISATSTCEADYQTAITRYQKSLTD</sequence>
<keyword evidence="1" id="KW-0472">Membrane</keyword>
<evidence type="ECO:0000313" key="3">
    <source>
        <dbReference type="Proteomes" id="UP000199039"/>
    </source>
</evidence>
<proteinExistence type="predicted"/>
<protein>
    <submittedName>
        <fullName evidence="2">Uncharacterized protein</fullName>
    </submittedName>
</protein>
<feature type="transmembrane region" description="Helical" evidence="1">
    <location>
        <begin position="51"/>
        <end position="76"/>
    </location>
</feature>
<organism evidence="2 3">
    <name type="scientific">Sanguibacter gelidistatuariae</name>
    <dbReference type="NCBI Taxonomy" id="1814289"/>
    <lineage>
        <taxon>Bacteria</taxon>
        <taxon>Bacillati</taxon>
        <taxon>Actinomycetota</taxon>
        <taxon>Actinomycetes</taxon>
        <taxon>Micrococcales</taxon>
        <taxon>Sanguibacteraceae</taxon>
        <taxon>Sanguibacter</taxon>
    </lineage>
</organism>
<gene>
    <name evidence="2" type="ORF">SAMN05216410_1676</name>
</gene>
<dbReference type="Proteomes" id="UP000199039">
    <property type="component" value="Unassembled WGS sequence"/>
</dbReference>
<keyword evidence="3" id="KW-1185">Reference proteome</keyword>
<dbReference type="EMBL" id="FMYH01000002">
    <property type="protein sequence ID" value="SDC34039.1"/>
    <property type="molecule type" value="Genomic_DNA"/>
</dbReference>
<name>A0A1G6KSG6_9MICO</name>
<reference evidence="2 3" key="1">
    <citation type="submission" date="2016-09" db="EMBL/GenBank/DDBJ databases">
        <authorList>
            <person name="Capua I."/>
            <person name="De Benedictis P."/>
            <person name="Joannis T."/>
            <person name="Lombin L.H."/>
            <person name="Cattoli G."/>
        </authorList>
    </citation>
    <scope>NUCLEOTIDE SEQUENCE [LARGE SCALE GENOMIC DNA]</scope>
    <source>
        <strain evidence="2 3">ISLP-3</strain>
    </source>
</reference>
<accession>A0A1G6KSG6</accession>
<keyword evidence="1" id="KW-0812">Transmembrane</keyword>